<organism evidence="4 5">
    <name type="scientific">Anaerocolumna xylanovorans DSM 12503</name>
    <dbReference type="NCBI Taxonomy" id="1121345"/>
    <lineage>
        <taxon>Bacteria</taxon>
        <taxon>Bacillati</taxon>
        <taxon>Bacillota</taxon>
        <taxon>Clostridia</taxon>
        <taxon>Lachnospirales</taxon>
        <taxon>Lachnospiraceae</taxon>
        <taxon>Anaerocolumna</taxon>
    </lineage>
</organism>
<evidence type="ECO:0000256" key="1">
    <source>
        <dbReference type="ARBA" id="ARBA00005801"/>
    </source>
</evidence>
<feature type="transmembrane region" description="Helical" evidence="2">
    <location>
        <begin position="102"/>
        <end position="124"/>
    </location>
</feature>
<dbReference type="Gene3D" id="1.20.120.1220">
    <property type="match status" value="1"/>
</dbReference>
<feature type="transmembrane region" description="Helical" evidence="2">
    <location>
        <begin position="136"/>
        <end position="157"/>
    </location>
</feature>
<dbReference type="STRING" id="1121345.SAMN02745217_03819"/>
<gene>
    <name evidence="4" type="ORF">SAMN02745217_03819</name>
</gene>
<dbReference type="GO" id="GO:0005886">
    <property type="term" value="C:plasma membrane"/>
    <property type="evidence" value="ECO:0007669"/>
    <property type="project" value="TreeGrafter"/>
</dbReference>
<evidence type="ECO:0000313" key="5">
    <source>
        <dbReference type="Proteomes" id="UP000184612"/>
    </source>
</evidence>
<feature type="transmembrane region" description="Helical" evidence="2">
    <location>
        <begin position="177"/>
        <end position="197"/>
    </location>
</feature>
<dbReference type="AlphaFoldDB" id="A0A1M7YJN9"/>
<dbReference type="GO" id="GO:0008168">
    <property type="term" value="F:methyltransferase activity"/>
    <property type="evidence" value="ECO:0007669"/>
    <property type="project" value="UniProtKB-KW"/>
</dbReference>
<dbReference type="PANTHER" id="PTHR30487:SF0">
    <property type="entry name" value="PREPILIN LEADER PEPTIDASE_N-METHYLTRANSFERASE-RELATED"/>
    <property type="match status" value="1"/>
</dbReference>
<dbReference type="GO" id="GO:0006465">
    <property type="term" value="P:signal peptide processing"/>
    <property type="evidence" value="ECO:0007669"/>
    <property type="project" value="TreeGrafter"/>
</dbReference>
<dbReference type="EMBL" id="FRFD01000012">
    <property type="protein sequence ID" value="SHO52820.1"/>
    <property type="molecule type" value="Genomic_DNA"/>
</dbReference>
<keyword evidence="5" id="KW-1185">Reference proteome</keyword>
<dbReference type="InterPro" id="IPR000045">
    <property type="entry name" value="Prepilin_IV_endopep_pep"/>
</dbReference>
<evidence type="ECO:0000313" key="4">
    <source>
        <dbReference type="EMBL" id="SHO52820.1"/>
    </source>
</evidence>
<dbReference type="GO" id="GO:0004190">
    <property type="term" value="F:aspartic-type endopeptidase activity"/>
    <property type="evidence" value="ECO:0007669"/>
    <property type="project" value="InterPro"/>
</dbReference>
<dbReference type="Proteomes" id="UP000184612">
    <property type="component" value="Unassembled WGS sequence"/>
</dbReference>
<evidence type="ECO:0000259" key="3">
    <source>
        <dbReference type="Pfam" id="PF01478"/>
    </source>
</evidence>
<keyword evidence="4" id="KW-0489">Methyltransferase</keyword>
<evidence type="ECO:0000256" key="2">
    <source>
        <dbReference type="SAM" id="Phobius"/>
    </source>
</evidence>
<accession>A0A1M7YJN9</accession>
<feature type="domain" description="Prepilin type IV endopeptidase peptidase" evidence="3">
    <location>
        <begin position="83"/>
        <end position="190"/>
    </location>
</feature>
<dbReference type="GO" id="GO:0032259">
    <property type="term" value="P:methylation"/>
    <property type="evidence" value="ECO:0007669"/>
    <property type="project" value="UniProtKB-KW"/>
</dbReference>
<dbReference type="RefSeq" id="WP_073590468.1">
    <property type="nucleotide sequence ID" value="NZ_FRFD01000012.1"/>
</dbReference>
<sequence>MSWILDGIVIFILLIGVIVYLSWDKMKETAGFKQKWAVLCGEEDKKKLYWLVMLCAGIILMVWMQMLYGDRSNLSMGQIKVLTLVMILFACAWTDMEKYIIPNFIILIGAGIRLLYYIPELILYQAGFFSVLKDDLIGILVVAAFLLIGLLIVRSGLGMGDVKLLLVMAFYQGLTGIISSLFFSLLIAFVGSVYLLVTKKKKRKDTIPFAPFILAGTYLSIILTGF</sequence>
<proteinExistence type="inferred from homology"/>
<dbReference type="Pfam" id="PF01478">
    <property type="entry name" value="Peptidase_A24"/>
    <property type="match status" value="1"/>
</dbReference>
<keyword evidence="4" id="KW-0808">Transferase</keyword>
<feature type="transmembrane region" description="Helical" evidence="2">
    <location>
        <begin position="48"/>
        <end position="67"/>
    </location>
</feature>
<name>A0A1M7YJN9_9FIRM</name>
<dbReference type="OrthoDB" id="9789291at2"/>
<feature type="transmembrane region" description="Helical" evidence="2">
    <location>
        <begin position="209"/>
        <end position="225"/>
    </location>
</feature>
<keyword evidence="2" id="KW-0812">Transmembrane</keyword>
<protein>
    <submittedName>
        <fullName evidence="4">Leader peptidase (Prepilin peptidase) / N-methyltransferase</fullName>
    </submittedName>
</protein>
<feature type="transmembrane region" description="Helical" evidence="2">
    <location>
        <begin position="7"/>
        <end position="23"/>
    </location>
</feature>
<keyword evidence="2" id="KW-0472">Membrane</keyword>
<dbReference type="PANTHER" id="PTHR30487">
    <property type="entry name" value="TYPE 4 PREPILIN-LIKE PROTEINS LEADER PEPTIDE-PROCESSING ENZYME"/>
    <property type="match status" value="1"/>
</dbReference>
<dbReference type="InterPro" id="IPR050882">
    <property type="entry name" value="Prepilin_peptidase/N-MTase"/>
</dbReference>
<reference evidence="4 5" key="1">
    <citation type="submission" date="2016-12" db="EMBL/GenBank/DDBJ databases">
        <authorList>
            <person name="Song W.-J."/>
            <person name="Kurnit D.M."/>
        </authorList>
    </citation>
    <scope>NUCLEOTIDE SEQUENCE [LARGE SCALE GENOMIC DNA]</scope>
    <source>
        <strain evidence="4 5">DSM 12503</strain>
    </source>
</reference>
<comment type="similarity">
    <text evidence="1">Belongs to the peptidase A24 family.</text>
</comment>
<keyword evidence="2" id="KW-1133">Transmembrane helix</keyword>